<dbReference type="InterPro" id="IPR017871">
    <property type="entry name" value="ABC_transporter-like_CS"/>
</dbReference>
<dbReference type="GO" id="GO:0016887">
    <property type="term" value="F:ATP hydrolysis activity"/>
    <property type="evidence" value="ECO:0007669"/>
    <property type="project" value="InterPro"/>
</dbReference>
<dbReference type="Gene3D" id="3.40.50.300">
    <property type="entry name" value="P-loop containing nucleotide triphosphate hydrolases"/>
    <property type="match status" value="1"/>
</dbReference>
<dbReference type="InterPro" id="IPR027417">
    <property type="entry name" value="P-loop_NTPase"/>
</dbReference>
<dbReference type="RefSeq" id="WP_131749749.1">
    <property type="nucleotide sequence ID" value="NZ_CAACYI010000001.1"/>
</dbReference>
<dbReference type="PROSITE" id="PS00211">
    <property type="entry name" value="ABC_TRANSPORTER_1"/>
    <property type="match status" value="1"/>
</dbReference>
<dbReference type="EMBL" id="CAACYI010000001">
    <property type="protein sequence ID" value="VFB17137.1"/>
    <property type="molecule type" value="Genomic_DNA"/>
</dbReference>
<keyword evidence="3 5" id="KW-0067">ATP-binding</keyword>
<protein>
    <submittedName>
        <fullName evidence="5">Fluoroquinolones export ATP-binding protein Rv2688c/MT2762</fullName>
        <ecNumber evidence="5">3.6.3.-</ecNumber>
    </submittedName>
</protein>
<dbReference type="Proteomes" id="UP000377798">
    <property type="component" value="Unassembled WGS sequence"/>
</dbReference>
<feature type="domain" description="ABC transporter" evidence="4">
    <location>
        <begin position="3"/>
        <end position="228"/>
    </location>
</feature>
<organism evidence="5 6">
    <name type="scientific">Urinicoccus massiliensis</name>
    <dbReference type="NCBI Taxonomy" id="1723382"/>
    <lineage>
        <taxon>Bacteria</taxon>
        <taxon>Bacillati</taxon>
        <taxon>Bacillota</taxon>
        <taxon>Tissierellia</taxon>
        <taxon>Tissierellales</taxon>
        <taxon>Peptoniphilaceae</taxon>
        <taxon>Urinicoccus</taxon>
    </lineage>
</organism>
<comment type="caution">
    <text evidence="5">The sequence shown here is derived from an EMBL/GenBank/DDBJ whole genome shotgun (WGS) entry which is preliminary data.</text>
</comment>
<dbReference type="PROSITE" id="PS50893">
    <property type="entry name" value="ABC_TRANSPORTER_2"/>
    <property type="match status" value="1"/>
</dbReference>
<dbReference type="InterPro" id="IPR051782">
    <property type="entry name" value="ABC_Transporter_VariousFunc"/>
</dbReference>
<dbReference type="InterPro" id="IPR003439">
    <property type="entry name" value="ABC_transporter-like_ATP-bd"/>
</dbReference>
<keyword evidence="6" id="KW-1185">Reference proteome</keyword>
<evidence type="ECO:0000256" key="2">
    <source>
        <dbReference type="ARBA" id="ARBA00022741"/>
    </source>
</evidence>
<reference evidence="5 6" key="1">
    <citation type="submission" date="2019-02" db="EMBL/GenBank/DDBJ databases">
        <authorList>
            <consortium name="Pathogen Informatics"/>
        </authorList>
    </citation>
    <scope>NUCLEOTIDE SEQUENCE [LARGE SCALE GENOMIC DNA]</scope>
    <source>
        <strain evidence="5 6">3012STDY7089603</strain>
    </source>
</reference>
<dbReference type="AlphaFoldDB" id="A0A8H2M8M1"/>
<dbReference type="SUPFAM" id="SSF52540">
    <property type="entry name" value="P-loop containing nucleoside triphosphate hydrolases"/>
    <property type="match status" value="1"/>
</dbReference>
<name>A0A8H2M8M1_9FIRM</name>
<keyword evidence="2" id="KW-0547">Nucleotide-binding</keyword>
<evidence type="ECO:0000256" key="1">
    <source>
        <dbReference type="ARBA" id="ARBA00022448"/>
    </source>
</evidence>
<dbReference type="PANTHER" id="PTHR42939">
    <property type="entry name" value="ABC TRANSPORTER ATP-BINDING PROTEIN ALBC-RELATED"/>
    <property type="match status" value="1"/>
</dbReference>
<keyword evidence="5" id="KW-0378">Hydrolase</keyword>
<evidence type="ECO:0000256" key="3">
    <source>
        <dbReference type="ARBA" id="ARBA00022840"/>
    </source>
</evidence>
<evidence type="ECO:0000313" key="5">
    <source>
        <dbReference type="EMBL" id="VFB17137.1"/>
    </source>
</evidence>
<evidence type="ECO:0000259" key="4">
    <source>
        <dbReference type="PROSITE" id="PS50893"/>
    </source>
</evidence>
<evidence type="ECO:0000313" key="6">
    <source>
        <dbReference type="Proteomes" id="UP000377798"/>
    </source>
</evidence>
<dbReference type="GO" id="GO:0005524">
    <property type="term" value="F:ATP binding"/>
    <property type="evidence" value="ECO:0007669"/>
    <property type="project" value="UniProtKB-KW"/>
</dbReference>
<sequence>MRFILEDIHKSFKKHQVLKGADMTFESGHIIGLLGRNGAGKTTLFQILNGELPFDSGSFYIEEGGQRRPVQEGDIGLVYSENILPDFLTGYEFIKFYLDIHRGKESMDPEPFLDQMEFSQEDRHKLIKAYSHGMKTKLSMLTLLIAAPPIMLLDEPLTSLDVVMSEMIKTILRTMQKDHIIILSTHMMDLAKNLCDEIVLLHNGRLKGVEDMGQEDFDAYILQALREKEDA</sequence>
<proteinExistence type="predicted"/>
<dbReference type="PANTHER" id="PTHR42939:SF1">
    <property type="entry name" value="ABC TRANSPORTER ATP-BINDING PROTEIN ALBC-RELATED"/>
    <property type="match status" value="1"/>
</dbReference>
<dbReference type="Pfam" id="PF00005">
    <property type="entry name" value="ABC_tran"/>
    <property type="match status" value="1"/>
</dbReference>
<dbReference type="CDD" id="cd03230">
    <property type="entry name" value="ABC_DR_subfamily_A"/>
    <property type="match status" value="1"/>
</dbReference>
<dbReference type="SMART" id="SM00382">
    <property type="entry name" value="AAA"/>
    <property type="match status" value="1"/>
</dbReference>
<gene>
    <name evidence="5" type="ORF">NCTC13150_01722</name>
</gene>
<accession>A0A8H2M8M1</accession>
<dbReference type="EC" id="3.6.3.-" evidence="5"/>
<dbReference type="InterPro" id="IPR003593">
    <property type="entry name" value="AAA+_ATPase"/>
</dbReference>
<keyword evidence="1" id="KW-0813">Transport</keyword>